<dbReference type="Pfam" id="PF13489">
    <property type="entry name" value="Methyltransf_23"/>
    <property type="match status" value="1"/>
</dbReference>
<dbReference type="Gene3D" id="3.40.50.150">
    <property type="entry name" value="Vaccinia Virus protein VP39"/>
    <property type="match status" value="1"/>
</dbReference>
<dbReference type="PANTHER" id="PTHR43861">
    <property type="entry name" value="TRANS-ACONITATE 2-METHYLTRANSFERASE-RELATED"/>
    <property type="match status" value="1"/>
</dbReference>
<proteinExistence type="predicted"/>
<dbReference type="STRING" id="1093900.A0A507AGH0"/>
<evidence type="ECO:0000313" key="2">
    <source>
        <dbReference type="Proteomes" id="UP000319257"/>
    </source>
</evidence>
<comment type="caution">
    <text evidence="1">The sequence shown here is derived from an EMBL/GenBank/DDBJ whole genome shotgun (WGS) entry which is preliminary data.</text>
</comment>
<dbReference type="Proteomes" id="UP000319257">
    <property type="component" value="Unassembled WGS sequence"/>
</dbReference>
<name>A0A507AGH0_9PEZI</name>
<dbReference type="InterPro" id="IPR029063">
    <property type="entry name" value="SAM-dependent_MTases_sf"/>
</dbReference>
<evidence type="ECO:0000313" key="1">
    <source>
        <dbReference type="EMBL" id="TPX07902.1"/>
    </source>
</evidence>
<accession>A0A507AGH0</accession>
<protein>
    <recommendedName>
        <fullName evidence="3">Methyltransferase domain-containing protein</fullName>
    </recommendedName>
</protein>
<organism evidence="1 2">
    <name type="scientific">Thyridium curvatum</name>
    <dbReference type="NCBI Taxonomy" id="1093900"/>
    <lineage>
        <taxon>Eukaryota</taxon>
        <taxon>Fungi</taxon>
        <taxon>Dikarya</taxon>
        <taxon>Ascomycota</taxon>
        <taxon>Pezizomycotina</taxon>
        <taxon>Sordariomycetes</taxon>
        <taxon>Sordariomycetidae</taxon>
        <taxon>Thyridiales</taxon>
        <taxon>Thyridiaceae</taxon>
        <taxon>Thyridium</taxon>
    </lineage>
</organism>
<dbReference type="AlphaFoldDB" id="A0A507AGH0"/>
<evidence type="ECO:0008006" key="3">
    <source>
        <dbReference type="Google" id="ProtNLM"/>
    </source>
</evidence>
<dbReference type="SUPFAM" id="SSF53335">
    <property type="entry name" value="S-adenosyl-L-methionine-dependent methyltransferases"/>
    <property type="match status" value="1"/>
</dbReference>
<dbReference type="GeneID" id="41977804"/>
<dbReference type="InParanoid" id="A0A507AGH0"/>
<dbReference type="EMBL" id="SKBQ01000083">
    <property type="protein sequence ID" value="TPX07902.1"/>
    <property type="molecule type" value="Genomic_DNA"/>
</dbReference>
<reference evidence="1 2" key="1">
    <citation type="submission" date="2019-06" db="EMBL/GenBank/DDBJ databases">
        <title>Draft genome sequence of the filamentous fungus Phialemoniopsis curvata isolated from diesel fuel.</title>
        <authorList>
            <person name="Varaljay V.A."/>
            <person name="Lyon W.J."/>
            <person name="Crouch A.L."/>
            <person name="Drake C.E."/>
            <person name="Hollomon J.M."/>
            <person name="Nadeau L.J."/>
            <person name="Nunn H.S."/>
            <person name="Stevenson B.S."/>
            <person name="Bojanowski C.L."/>
            <person name="Crookes-Goodson W.J."/>
        </authorList>
    </citation>
    <scope>NUCLEOTIDE SEQUENCE [LARGE SCALE GENOMIC DNA]</scope>
    <source>
        <strain evidence="1 2">D216</strain>
    </source>
</reference>
<dbReference type="OrthoDB" id="3647at2759"/>
<dbReference type="CDD" id="cd02440">
    <property type="entry name" value="AdoMet_MTases"/>
    <property type="match status" value="1"/>
</dbReference>
<gene>
    <name evidence="1" type="ORF">E0L32_010357</name>
</gene>
<dbReference type="RefSeq" id="XP_030989613.1">
    <property type="nucleotide sequence ID" value="XM_031132966.1"/>
</dbReference>
<keyword evidence="2" id="KW-1185">Reference proteome</keyword>
<sequence>MAPGTEAVSASDGDTLAQKNAKHFDNIAPGPWPQWVLDLHKQITDFLVSPDFSTWAGLPPSDIERRMLDYACGDGLISKALKPLFSSAIGVDVSSSMLEKYRSTASSLGLKLHEMMCVRGDLITDDAGPTEPPLNEEELHNFDLVAISMALHHVQDPTSAMQKLACRLKSGGKLLVIDWAPVDGSTAAQREYQAEVKRSGDKERIEEALRTHAARHTVGKPEGFTRQEMEELFRSAGCCDVKWVLADRLSPVPVVQKAKGQLYWAIATKS</sequence>